<protein>
    <submittedName>
        <fullName evidence="1">Uncharacterized protein</fullName>
    </submittedName>
</protein>
<accession>B3EPR4</accession>
<reference evidence="1" key="1">
    <citation type="submission" date="2008-06" db="EMBL/GenBank/DDBJ databases">
        <title>Complete sequence of Chlorobium phaeobacteroides BS1.</title>
        <authorList>
            <consortium name="US DOE Joint Genome Institute"/>
            <person name="Lucas S."/>
            <person name="Copeland A."/>
            <person name="Lapidus A."/>
            <person name="Glavina del Rio T."/>
            <person name="Dalin E."/>
            <person name="Tice H."/>
            <person name="Bruce D."/>
            <person name="Goodwin L."/>
            <person name="Pitluck S."/>
            <person name="Schmutz J."/>
            <person name="Larimer F."/>
            <person name="Land M."/>
            <person name="Hauser L."/>
            <person name="Kyrpides N."/>
            <person name="Ovchinnikova G."/>
            <person name="Li T."/>
            <person name="Liu Z."/>
            <person name="Zhao F."/>
            <person name="Overmann J."/>
            <person name="Bryant D.A."/>
            <person name="Richardson P."/>
        </authorList>
    </citation>
    <scope>NUCLEOTIDE SEQUENCE [LARGE SCALE GENOMIC DNA]</scope>
    <source>
        <strain evidence="1">BS1</strain>
    </source>
</reference>
<dbReference type="EMBL" id="CP001101">
    <property type="protein sequence ID" value="ACE05304.1"/>
    <property type="molecule type" value="Genomic_DNA"/>
</dbReference>
<proteinExistence type="predicted"/>
<sequence length="328" mass="35764">MEFKIRLSLLVVTLLLPLWLPMYGCSSVHQADQATETTSLPQAAGISGMTQIDGNSYLVVHDALSFENGPRMSIITLSANAAPVFHPVTIDAWSHGDGRASDLESLCAVPSRSHEYLMAESGTWKGKYGRLFHLRLDSETKKAVILGVIKLPVLADNNPQQVGDQYESLECIKGADGRLLLLLGERGGSQRFPEGVIRWGVIDLDSHELVFTKKGLEGMKVNAPGKWKNERTNRDISDMYISPEGELYISAAEDNGDNGPFSSVIYSAGKISGNFNFPVIADQHPEVWRTISSIKIEGLSGPAESVAGSQMSIGSDDENYGTIWRPVE</sequence>
<evidence type="ECO:0000313" key="1">
    <source>
        <dbReference type="EMBL" id="ACE05304.1"/>
    </source>
</evidence>
<dbReference type="HOGENOM" id="CLU_074091_0_0_10"/>
<dbReference type="OrthoDB" id="452682at2"/>
<dbReference type="KEGG" id="cpb:Cphamn1_2406"/>
<organism evidence="1">
    <name type="scientific">Chlorobium phaeobacteroides (strain BS1)</name>
    <dbReference type="NCBI Taxonomy" id="331678"/>
    <lineage>
        <taxon>Bacteria</taxon>
        <taxon>Pseudomonadati</taxon>
        <taxon>Chlorobiota</taxon>
        <taxon>Chlorobiia</taxon>
        <taxon>Chlorobiales</taxon>
        <taxon>Chlorobiaceae</taxon>
        <taxon>Chlorobium/Pelodictyon group</taxon>
        <taxon>Chlorobium</taxon>
    </lineage>
</organism>
<name>B3EPR4_CHLPB</name>
<dbReference type="AlphaFoldDB" id="B3EPR4"/>
<gene>
    <name evidence="1" type="ordered locus">Cphamn1_2406</name>
</gene>
<dbReference type="eggNOG" id="ENOG502ZAM6">
    <property type="taxonomic scope" value="Bacteria"/>
</dbReference>